<evidence type="ECO:0000313" key="2">
    <source>
        <dbReference type="Proteomes" id="UP000004207"/>
    </source>
</evidence>
<keyword evidence="2" id="KW-1185">Reference proteome</keyword>
<dbReference type="HOGENOM" id="CLU_3153814_0_0_4"/>
<dbReference type="EMBL" id="AFHS01000020">
    <property type="protein sequence ID" value="EGK10502.1"/>
    <property type="molecule type" value="Genomic_DNA"/>
</dbReference>
<name>F5S623_KINKI</name>
<evidence type="ECO:0000313" key="1">
    <source>
        <dbReference type="EMBL" id="EGK10502.1"/>
    </source>
</evidence>
<sequence length="48" mass="5666">MYQTECRLLFIESKIDRIVKICKKTQIIHYLKPVQSAKIIVVISFIVD</sequence>
<protein>
    <submittedName>
        <fullName evidence="1">Uncharacterized protein</fullName>
    </submittedName>
</protein>
<comment type="caution">
    <text evidence="1">The sequence shown here is derived from an EMBL/GenBank/DDBJ whole genome shotgun (WGS) entry which is preliminary data.</text>
</comment>
<dbReference type="AlphaFoldDB" id="F5S623"/>
<organism evidence="1 2">
    <name type="scientific">Kingella kingae ATCC 23330</name>
    <dbReference type="NCBI Taxonomy" id="887327"/>
    <lineage>
        <taxon>Bacteria</taxon>
        <taxon>Pseudomonadati</taxon>
        <taxon>Pseudomonadota</taxon>
        <taxon>Betaproteobacteria</taxon>
        <taxon>Neisseriales</taxon>
        <taxon>Neisseriaceae</taxon>
        <taxon>Kingella</taxon>
    </lineage>
</organism>
<accession>F5S623</accession>
<dbReference type="Proteomes" id="UP000004207">
    <property type="component" value="Unassembled WGS sequence"/>
</dbReference>
<gene>
    <name evidence="1" type="ORF">HMPREF0476_0656</name>
</gene>
<reference evidence="1 2" key="1">
    <citation type="submission" date="2011-04" db="EMBL/GenBank/DDBJ databases">
        <authorList>
            <person name="Muzny D."/>
            <person name="Qin X."/>
            <person name="Deng J."/>
            <person name="Jiang H."/>
            <person name="Liu Y."/>
            <person name="Qu J."/>
            <person name="Song X.-Z."/>
            <person name="Zhang L."/>
            <person name="Thornton R."/>
            <person name="Coyle M."/>
            <person name="Francisco L."/>
            <person name="Jackson L."/>
            <person name="Javaid M."/>
            <person name="Korchina V."/>
            <person name="Kovar C."/>
            <person name="Mata R."/>
            <person name="Mathew T."/>
            <person name="Ngo R."/>
            <person name="Nguyen L."/>
            <person name="Nguyen N."/>
            <person name="Okwuonu G."/>
            <person name="Ongeri F."/>
            <person name="Pham C."/>
            <person name="Simmons D."/>
            <person name="Wilczek-Boney K."/>
            <person name="Hale W."/>
            <person name="Jakkamsetti A."/>
            <person name="Pham P."/>
            <person name="Ruth R."/>
            <person name="San Lucas F."/>
            <person name="Warren J."/>
            <person name="Zhang J."/>
            <person name="Zhao Z."/>
            <person name="Zhou C."/>
            <person name="Zhu D."/>
            <person name="Lee S."/>
            <person name="Bess C."/>
            <person name="Blankenburg K."/>
            <person name="Forbes L."/>
            <person name="Fu Q."/>
            <person name="Gubbala S."/>
            <person name="Hirani K."/>
            <person name="Jayaseelan J.C."/>
            <person name="Lara F."/>
            <person name="Munidasa M."/>
            <person name="Palculict T."/>
            <person name="Patil S."/>
            <person name="Pu L.-L."/>
            <person name="Saada N."/>
            <person name="Tang L."/>
            <person name="Weissenberger G."/>
            <person name="Zhu Y."/>
            <person name="Hemphill L."/>
            <person name="Shang Y."/>
            <person name="Youmans B."/>
            <person name="Ayvaz T."/>
            <person name="Ross M."/>
            <person name="Santibanez J."/>
            <person name="Aqrawi P."/>
            <person name="Gross S."/>
            <person name="Joshi V."/>
            <person name="Fowler G."/>
            <person name="Nazareth L."/>
            <person name="Reid J."/>
            <person name="Worley K."/>
            <person name="Petrosino J."/>
            <person name="Highlander S."/>
            <person name="Gibbs R."/>
        </authorList>
    </citation>
    <scope>NUCLEOTIDE SEQUENCE [LARGE SCALE GENOMIC DNA]</scope>
    <source>
        <strain evidence="1 2">ATCC 23330</strain>
    </source>
</reference>
<proteinExistence type="predicted"/>